<reference evidence="5" key="1">
    <citation type="journal article" date="2020" name="Stud. Mycol.">
        <title>101 Dothideomycetes genomes: a test case for predicting lifestyles and emergence of pathogens.</title>
        <authorList>
            <person name="Haridas S."/>
            <person name="Albert R."/>
            <person name="Binder M."/>
            <person name="Bloem J."/>
            <person name="Labutti K."/>
            <person name="Salamov A."/>
            <person name="Andreopoulos B."/>
            <person name="Baker S."/>
            <person name="Barry K."/>
            <person name="Bills G."/>
            <person name="Bluhm B."/>
            <person name="Cannon C."/>
            <person name="Castanera R."/>
            <person name="Culley D."/>
            <person name="Daum C."/>
            <person name="Ezra D."/>
            <person name="Gonzalez J."/>
            <person name="Henrissat B."/>
            <person name="Kuo A."/>
            <person name="Liang C."/>
            <person name="Lipzen A."/>
            <person name="Lutzoni F."/>
            <person name="Magnuson J."/>
            <person name="Mondo S."/>
            <person name="Nolan M."/>
            <person name="Ohm R."/>
            <person name="Pangilinan J."/>
            <person name="Park H.-J."/>
            <person name="Ramirez L."/>
            <person name="Alfaro M."/>
            <person name="Sun H."/>
            <person name="Tritt A."/>
            <person name="Yoshinaga Y."/>
            <person name="Zwiers L.-H."/>
            <person name="Turgeon B."/>
            <person name="Goodwin S."/>
            <person name="Spatafora J."/>
            <person name="Crous P."/>
            <person name="Grigoriev I."/>
        </authorList>
    </citation>
    <scope>NUCLEOTIDE SEQUENCE</scope>
    <source>
        <strain evidence="5">CBS 627.86</strain>
    </source>
</reference>
<evidence type="ECO:0000259" key="2">
    <source>
        <dbReference type="Pfam" id="PF14222"/>
    </source>
</evidence>
<dbReference type="Pfam" id="PF14225">
    <property type="entry name" value="MOR2-PAG1_C"/>
    <property type="match status" value="1"/>
</dbReference>
<evidence type="ECO:0000259" key="3">
    <source>
        <dbReference type="Pfam" id="PF14225"/>
    </source>
</evidence>
<dbReference type="PANTHER" id="PTHR12295">
    <property type="entry name" value="FURRY-RELATED"/>
    <property type="match status" value="1"/>
</dbReference>
<dbReference type="Proteomes" id="UP000799770">
    <property type="component" value="Unassembled WGS sequence"/>
</dbReference>
<feature type="domain" description="Cell morphogenesis central region" evidence="4">
    <location>
        <begin position="1430"/>
        <end position="1604"/>
    </location>
</feature>
<feature type="domain" description="Cell morphogenesis central region" evidence="4">
    <location>
        <begin position="1112"/>
        <end position="1343"/>
    </location>
</feature>
<dbReference type="Pfam" id="PF14222">
    <property type="entry name" value="MOR2-PAG1_N"/>
    <property type="match status" value="1"/>
</dbReference>
<proteinExistence type="predicted"/>
<accession>A0A6A5ZPG2</accession>
<dbReference type="InterPro" id="IPR025481">
    <property type="entry name" value="Cell_Morphogen_C"/>
</dbReference>
<dbReference type="InterPro" id="IPR025614">
    <property type="entry name" value="Cell_morpho_N"/>
</dbReference>
<dbReference type="PANTHER" id="PTHR12295:SF30">
    <property type="entry name" value="PROTEIN FURRY"/>
    <property type="match status" value="1"/>
</dbReference>
<protein>
    <submittedName>
        <fullName evidence="5">Cell morphogenesis N-terminal-domain-containing protein</fullName>
    </submittedName>
</protein>
<evidence type="ECO:0000313" key="6">
    <source>
        <dbReference type="Proteomes" id="UP000799770"/>
    </source>
</evidence>
<dbReference type="Pfam" id="PF14228">
    <property type="entry name" value="MOR2-PAG1_mid"/>
    <property type="match status" value="3"/>
</dbReference>
<gene>
    <name evidence="5" type="ORF">BDV96DRAFT_204395</name>
</gene>
<dbReference type="SUPFAM" id="SSF48371">
    <property type="entry name" value="ARM repeat"/>
    <property type="match status" value="1"/>
</dbReference>
<dbReference type="InterPro" id="IPR039867">
    <property type="entry name" value="Furry/Tao3/Mor2"/>
</dbReference>
<dbReference type="EMBL" id="ML977312">
    <property type="protein sequence ID" value="KAF2121126.1"/>
    <property type="molecule type" value="Genomic_DNA"/>
</dbReference>
<sequence length="2241" mass="252401">MIALQQTVTQAEQRSTVSTYILCRVLIEIITQTDLHCLTMEMADRLLGLFYGQINTVDPEQVDDSHLNHANWVIYGQLLGVLSELIFDNVQEKFITDLKAVDSQFSVKGQFNRDVEARGALLVRGMRYLRVKPYPDEAWDRTCDFMLSLAKLFTNVHGQTVKYAYCQVLRELLLRIASRATTELSLPKWRTVVETMKPRLTLLLSKPKHWQEAFPLMSALLCVSPAETFTAQWQSLALSTQPRLKERMTRAIALRGICQLVWTYLYRTNSDSPNVAIRRLEDLIRMVFQTGKRSYLSTETAIAEPLIQLTRIIGFKYQDLCFKNIIFPLLNSETFTSGRDLRVENLEPDRMVIGIRSFLAIVADLEKGEQPPFPSGFESDGDPIALPALPFSPKPLPQMLKTTLLKEDRLSRPVNFTGFAEVTKEYYVRFCKILGEITIICDNAFGGQAVLDEKFSLATPKTPMSDAFSFGRRDDHQNSSDPRQGFYDLLHVAVQALPRCLSPHIPFNSLINLLCTGTAHVQSNIAASSAQSLKSIARQSHAQQVTIGFARFIFNFDDRYATMSDGGMLGAGHIESTLKLYVELLQIWIEEIKLKTRKAALDTPDDGVSGNRGAQLDLSSVWAHVDEVESHGLFFLCSPSRRVRAYAVTVLRLVTEFDTALGGSSTRVIRVMEGSPQKVMDISDEKLSLAERSRLQRGMRKSNVQSTLVELCGSDVPYDSTLWFKIFPNLVRISFEVCPFAVTLTRDIVCARLTLMHRTLVSLTEGPRASPYATFDASTGKVAGRLATTSPDIVIEQWKLYLIFAFTTLTNLGFGSQLSAHSQAAQHSRKSSKSSQKSANKVYTASELFSKVIPFLSVDNTAIRDAAVVGLGSININLYRTLLEALQGHAAACAEEAKTRLGVHTRTLSSPRRSRRTDHLRTEITHVYKLTSHFLKLPDAYNDEWILNNLMNYTKDLRIFLSDAEVQNEWDFQKLRTHYCGLVEVLFEGINKTNDPLQWMPFQARKAAFTLMEDWCGYSANQQQIRQREENMRRSMLDREADLGNKGIATAAMEIEKRDLRTAALSAMAALCGGPVSITTDSKVLLQFDVRRMLSWIDSIFETPSDRTHAIGRRALTNLILHNREHPYLLDRAIEMCYLSKSSKSLESYFEVVTRVLTEREDYRLPFWKVLSAGLYTLGHESNELRMKSARMLRTLEAREQKNSKLQDLDISISDKTIAVYKLAQFETSRRLAKQHAELAFLVFSQFSYYFKELQPDHQRNMVAAMLPWVQTIELQVNPDGGPTANSYMLLVNLFEITVRCGNALHNEIQALWQALATGPYAGNVQLILNFIINLCLEKREQNFVDFSKQIVVHLSSTPAGLKVVEFLLMQINPRSMVGEKREPTPPPPDAQNLPYLADLGAVLPSSNKQVSLFSRQLASTNLSQSGFALGQICFILLVDLMVPPVQLSSEHLPLLLQVVLVLWDHYTPVVQDQAREMLVHLIHELVISKIEDETLYDKRSIEDFVDNVRRHDVKVVWNYDDKNGKDAEDSGTKVPESMTYVASEVLKFFSLTCPSLREAWGKVALNWATSCPVRHLACRSFQLFRCILSSLDQQMLSDMLARLSNTISDDESDIQTFSMEILTTLRAIIEALHSEDLIQYPQLFWTTCACLDTIHEGEFMESLLMLDKFMDKIDLGDPAILHILEENCPERWEGHFEGLSQLIYKGARSSMCLERSLRLLERLVVLPSSRLVGDEGRLVYTLLANMPKFLRSFDHTTKDPSAIATAEVLAQVAEESDLPNLSQALTAFANRRYRVDKDFISQAMSAVRSYFFPELEFGSLVFLLSLLTNKLDWMKINTMEVLCVIIPEIDMRKPEIATKGPDLISPLLRLLQTEFCPQALRVLDFVMNMTGTSTPLERHHIRMSMAGSNTSRAFKKQYEKTQSLYGIPEETGWSIPVPAHHSHLTRANVHAVFYTCGGVEDTDPASVATPKIEFRQEEFPFSPISEYRTATMTSEDTRGDSHIGELVMKLDSLDDFFEDDDDAETLTDLPNSAAFNNHRYVNGSYGNGSLDVRENLYDQQTAPILHKSLTRNVSVTSFQSGFASDVKLSPARDPGVMTPAAFSSFTSAPIINGANVPGRPGLHSRSITSPSVNQHQRLSPALSSTLVDENGEPFSDDDLAIGRNSTTAVADKNFSMETIKPLTQDTRSRIRSGIRRLTGGGGDAKEREKTREAIKQALQKSPQVPKVPDIYLHNPKSADP</sequence>
<evidence type="ECO:0000259" key="4">
    <source>
        <dbReference type="Pfam" id="PF14228"/>
    </source>
</evidence>
<dbReference type="OrthoDB" id="6287725at2759"/>
<evidence type="ECO:0000313" key="5">
    <source>
        <dbReference type="EMBL" id="KAF2121126.1"/>
    </source>
</evidence>
<dbReference type="GO" id="GO:0030427">
    <property type="term" value="C:site of polarized growth"/>
    <property type="evidence" value="ECO:0007669"/>
    <property type="project" value="TreeGrafter"/>
</dbReference>
<feature type="domain" description="Cell morphogenesis central region" evidence="4">
    <location>
        <begin position="835"/>
        <end position="1108"/>
    </location>
</feature>
<feature type="region of interest" description="Disordered" evidence="1">
    <location>
        <begin position="2217"/>
        <end position="2241"/>
    </location>
</feature>
<dbReference type="GO" id="GO:0000902">
    <property type="term" value="P:cell morphogenesis"/>
    <property type="evidence" value="ECO:0007669"/>
    <property type="project" value="InterPro"/>
</dbReference>
<feature type="domain" description="Cell morphogenesis protein C-terminal" evidence="3">
    <location>
        <begin position="1642"/>
        <end position="1892"/>
    </location>
</feature>
<evidence type="ECO:0000256" key="1">
    <source>
        <dbReference type="SAM" id="MobiDB-lite"/>
    </source>
</evidence>
<dbReference type="InterPro" id="IPR029473">
    <property type="entry name" value="MOR2-PAG1_mid"/>
</dbReference>
<feature type="domain" description="Cell morphogenesis protein N-terminal" evidence="2">
    <location>
        <begin position="12"/>
        <end position="589"/>
    </location>
</feature>
<dbReference type="InterPro" id="IPR016024">
    <property type="entry name" value="ARM-type_fold"/>
</dbReference>
<organism evidence="5 6">
    <name type="scientific">Lophiotrema nucula</name>
    <dbReference type="NCBI Taxonomy" id="690887"/>
    <lineage>
        <taxon>Eukaryota</taxon>
        <taxon>Fungi</taxon>
        <taxon>Dikarya</taxon>
        <taxon>Ascomycota</taxon>
        <taxon>Pezizomycotina</taxon>
        <taxon>Dothideomycetes</taxon>
        <taxon>Pleosporomycetidae</taxon>
        <taxon>Pleosporales</taxon>
        <taxon>Lophiotremataceae</taxon>
        <taxon>Lophiotrema</taxon>
    </lineage>
</organism>
<name>A0A6A5ZPG2_9PLEO</name>
<dbReference type="GO" id="GO:0005938">
    <property type="term" value="C:cell cortex"/>
    <property type="evidence" value="ECO:0007669"/>
    <property type="project" value="TreeGrafter"/>
</dbReference>
<keyword evidence="6" id="KW-1185">Reference proteome</keyword>